<dbReference type="EMBL" id="VSDQ01000637">
    <property type="protein sequence ID" value="TYA76177.1"/>
    <property type="molecule type" value="Genomic_DNA"/>
</dbReference>
<evidence type="ECO:0000313" key="1">
    <source>
        <dbReference type="EMBL" id="TYA76177.1"/>
    </source>
</evidence>
<dbReference type="AlphaFoldDB" id="A0A5D0I186"/>
<dbReference type="GO" id="GO:0016787">
    <property type="term" value="F:hydrolase activity"/>
    <property type="evidence" value="ECO:0007669"/>
    <property type="project" value="UniProtKB-KW"/>
</dbReference>
<protein>
    <submittedName>
        <fullName evidence="1">Amidohydrolase</fullName>
    </submittedName>
</protein>
<sequence length="44" mass="5204">LDLAMERNILNQNEYDAIWQDNVLQWLCGDDTTAKQKLINRILN</sequence>
<keyword evidence="1" id="KW-0378">Hydrolase</keyword>
<name>A0A5D0I186_9FLAO</name>
<gene>
    <name evidence="1" type="ORF">FUA24_10945</name>
</gene>
<accession>A0A5D0I186</accession>
<feature type="non-terminal residue" evidence="1">
    <location>
        <position position="1"/>
    </location>
</feature>
<comment type="caution">
    <text evidence="1">The sequence shown here is derived from an EMBL/GenBank/DDBJ whole genome shotgun (WGS) entry which is preliminary data.</text>
</comment>
<organism evidence="1 2">
    <name type="scientific">Seonamhaeicola marinus</name>
    <dbReference type="NCBI Taxonomy" id="1912246"/>
    <lineage>
        <taxon>Bacteria</taxon>
        <taxon>Pseudomonadati</taxon>
        <taxon>Bacteroidota</taxon>
        <taxon>Flavobacteriia</taxon>
        <taxon>Flavobacteriales</taxon>
        <taxon>Flavobacteriaceae</taxon>
    </lineage>
</organism>
<dbReference type="Proteomes" id="UP000323930">
    <property type="component" value="Unassembled WGS sequence"/>
</dbReference>
<reference evidence="1 2" key="1">
    <citation type="submission" date="2019-08" db="EMBL/GenBank/DDBJ databases">
        <title>Seonamhaeicola sediminis sp. nov., isolated from marine sediment.</title>
        <authorList>
            <person name="Cao W.R."/>
        </authorList>
    </citation>
    <scope>NUCLEOTIDE SEQUENCE [LARGE SCALE GENOMIC DNA]</scope>
    <source>
        <strain evidence="1 2">B011</strain>
    </source>
</reference>
<evidence type="ECO:0000313" key="2">
    <source>
        <dbReference type="Proteomes" id="UP000323930"/>
    </source>
</evidence>
<keyword evidence="2" id="KW-1185">Reference proteome</keyword>
<proteinExistence type="predicted"/>